<dbReference type="AlphaFoldDB" id="A0A843U3B4"/>
<dbReference type="PANTHER" id="PTHR47926">
    <property type="entry name" value="PENTATRICOPEPTIDE REPEAT-CONTAINING PROTEIN"/>
    <property type="match status" value="1"/>
</dbReference>
<protein>
    <recommendedName>
        <fullName evidence="5">Pentatricopeptide repeat-containing protein</fullName>
    </recommendedName>
</protein>
<dbReference type="InterPro" id="IPR046848">
    <property type="entry name" value="E_motif"/>
</dbReference>
<dbReference type="PANTHER" id="PTHR47926:SF436">
    <property type="entry name" value="PENTATRICOPEPTIDE REPEAT-CONTAINING PROTEIN ELI1, CHLOROPLASTIC-LIKE ISOFORM X2"/>
    <property type="match status" value="1"/>
</dbReference>
<dbReference type="FunFam" id="1.25.40.10:FF:000348">
    <property type="entry name" value="Pentatricopeptide repeat-containing protein chloroplastic"/>
    <property type="match status" value="1"/>
</dbReference>
<dbReference type="Gene3D" id="1.25.40.10">
    <property type="entry name" value="Tetratricopeptide repeat domain"/>
    <property type="match status" value="3"/>
</dbReference>
<name>A0A843U3B4_COLES</name>
<reference evidence="3" key="1">
    <citation type="submission" date="2017-07" db="EMBL/GenBank/DDBJ databases">
        <title>Taro Niue Genome Assembly and Annotation.</title>
        <authorList>
            <person name="Atibalentja N."/>
            <person name="Keating K."/>
            <person name="Fields C.J."/>
        </authorList>
    </citation>
    <scope>NUCLEOTIDE SEQUENCE</scope>
    <source>
        <strain evidence="3">Niue_2</strain>
        <tissue evidence="3">Leaf</tissue>
    </source>
</reference>
<dbReference type="Pfam" id="PF13041">
    <property type="entry name" value="PPR_2"/>
    <property type="match status" value="2"/>
</dbReference>
<dbReference type="Pfam" id="PF20431">
    <property type="entry name" value="E_motif"/>
    <property type="match status" value="1"/>
</dbReference>
<dbReference type="Pfam" id="PF01535">
    <property type="entry name" value="PPR"/>
    <property type="match status" value="4"/>
</dbReference>
<dbReference type="InterPro" id="IPR002885">
    <property type="entry name" value="PPR_rpt"/>
</dbReference>
<comment type="caution">
    <text evidence="3">The sequence shown here is derived from an EMBL/GenBank/DDBJ whole genome shotgun (WGS) entry which is preliminary data.</text>
</comment>
<feature type="repeat" description="PPR" evidence="2">
    <location>
        <begin position="211"/>
        <end position="245"/>
    </location>
</feature>
<evidence type="ECO:0000256" key="2">
    <source>
        <dbReference type="PROSITE-ProRule" id="PRU00708"/>
    </source>
</evidence>
<dbReference type="GO" id="GO:0009451">
    <property type="term" value="P:RNA modification"/>
    <property type="evidence" value="ECO:0007669"/>
    <property type="project" value="InterPro"/>
</dbReference>
<dbReference type="Proteomes" id="UP000652761">
    <property type="component" value="Unassembled WGS sequence"/>
</dbReference>
<gene>
    <name evidence="3" type="ORF">Taro_010453</name>
</gene>
<evidence type="ECO:0008006" key="5">
    <source>
        <dbReference type="Google" id="ProtNLM"/>
    </source>
</evidence>
<organism evidence="3 4">
    <name type="scientific">Colocasia esculenta</name>
    <name type="common">Wild taro</name>
    <name type="synonym">Arum esculentum</name>
    <dbReference type="NCBI Taxonomy" id="4460"/>
    <lineage>
        <taxon>Eukaryota</taxon>
        <taxon>Viridiplantae</taxon>
        <taxon>Streptophyta</taxon>
        <taxon>Embryophyta</taxon>
        <taxon>Tracheophyta</taxon>
        <taxon>Spermatophyta</taxon>
        <taxon>Magnoliopsida</taxon>
        <taxon>Liliopsida</taxon>
        <taxon>Araceae</taxon>
        <taxon>Aroideae</taxon>
        <taxon>Colocasieae</taxon>
        <taxon>Colocasia</taxon>
    </lineage>
</organism>
<dbReference type="FunFam" id="1.25.40.10:FF:000090">
    <property type="entry name" value="Pentatricopeptide repeat-containing protein, chloroplastic"/>
    <property type="match status" value="1"/>
</dbReference>
<dbReference type="NCBIfam" id="TIGR00756">
    <property type="entry name" value="PPR"/>
    <property type="match status" value="3"/>
</dbReference>
<dbReference type="InterPro" id="IPR011990">
    <property type="entry name" value="TPR-like_helical_dom_sf"/>
</dbReference>
<keyword evidence="4" id="KW-1185">Reference proteome</keyword>
<feature type="repeat" description="PPR" evidence="2">
    <location>
        <begin position="110"/>
        <end position="144"/>
    </location>
</feature>
<accession>A0A843U3B4</accession>
<dbReference type="PROSITE" id="PS51375">
    <property type="entry name" value="PPR"/>
    <property type="match status" value="3"/>
</dbReference>
<evidence type="ECO:0000256" key="1">
    <source>
        <dbReference type="ARBA" id="ARBA00022737"/>
    </source>
</evidence>
<dbReference type="EMBL" id="NMUH01000378">
    <property type="protein sequence ID" value="MQL78021.1"/>
    <property type="molecule type" value="Genomic_DNA"/>
</dbReference>
<keyword evidence="1" id="KW-0677">Repeat</keyword>
<sequence>MRRLSLPPDLHTFPFALKACAHLGGDGGHRLGRALHSQAVKFGFDGDEFVSNTLISVYANSSASVAVVQRLFDHSSHRDVVSYNTLIDGYVKAGEMTQARKIFDEMPVRDVVSYGTLLAGYSRSNRCEDALQLFDSLLASGIRPDDVSLVTALSACAQLGALDRGQSIHNYIAHHRTRPNVFLSTGLVDMYAKCGCIDTAREVFECCPRKNLFTWNAIVVGLGMHGHGHLSLEYFNRMQAAGVQPDGVTLLGALIGCSHAGLIDTAQKLFDDMTDVYGIERELKHYGCMSDMLGRAGLIEEAMEMIEGMPMEGDEYVWGGVLGGCRIHGNVEVAEIAAAHLLEINPEDSGIYSVLANIYASARRWKDVSRIRRLMDERKGRGKQPSRNMVVRREPVATWSWCVYSIDATCQAVTFWFPGLRGLTAFGVVLEVGVATWSRHPGASRHGCRRAGPTRRVFGAVGLKPRVAPHFPLSPFLSFFFPLLPLSSPLAISRWLFVLVVLVLRWCRPVRAGDVFVVLGARRRWSFRREGPNRSALLVEVGTLDPLPLEIMLSPCMLPSPCGMFVLCFGVVSERIALKPPSAEDATTIGRRDKATTAWATVTMSRQGRASRQGRDGPMCRDYSKDRLRSCEVLCFCGVFIVSASYCTRGTSASFLVRFYASRSLGARHLRACPVRDIVTVVWDSHPRVP</sequence>
<evidence type="ECO:0000313" key="4">
    <source>
        <dbReference type="Proteomes" id="UP000652761"/>
    </source>
</evidence>
<dbReference type="OrthoDB" id="185373at2759"/>
<feature type="repeat" description="PPR" evidence="2">
    <location>
        <begin position="79"/>
        <end position="109"/>
    </location>
</feature>
<dbReference type="InterPro" id="IPR046960">
    <property type="entry name" value="PPR_At4g14850-like_plant"/>
</dbReference>
<dbReference type="GO" id="GO:0003723">
    <property type="term" value="F:RNA binding"/>
    <property type="evidence" value="ECO:0007669"/>
    <property type="project" value="InterPro"/>
</dbReference>
<proteinExistence type="predicted"/>
<evidence type="ECO:0000313" key="3">
    <source>
        <dbReference type="EMBL" id="MQL78021.1"/>
    </source>
</evidence>